<reference evidence="1" key="1">
    <citation type="submission" date="2019-08" db="EMBL/GenBank/DDBJ databases">
        <title>The improved chromosome-level genome for the pearl oyster Pinctada fucata martensii using PacBio sequencing and Hi-C.</title>
        <authorList>
            <person name="Zheng Z."/>
        </authorList>
    </citation>
    <scope>NUCLEOTIDE SEQUENCE</scope>
    <source>
        <strain evidence="1">ZZ-2019</strain>
        <tissue evidence="1">Adductor muscle</tissue>
    </source>
</reference>
<sequence length="97" mass="10830">MPFHDDVDRDRVYDAIIHEIKVTHNQILIKQEPSSSNTELSSSAGSLPALQALMTENYVLGNDTPADPCRSPPKKKSAMEDMFGDVFVVIRSSLQFH</sequence>
<evidence type="ECO:0000313" key="2">
    <source>
        <dbReference type="Proteomes" id="UP001186944"/>
    </source>
</evidence>
<dbReference type="Proteomes" id="UP001186944">
    <property type="component" value="Unassembled WGS sequence"/>
</dbReference>
<evidence type="ECO:0000313" key="1">
    <source>
        <dbReference type="EMBL" id="KAK3098581.1"/>
    </source>
</evidence>
<protein>
    <submittedName>
        <fullName evidence="1">Uncharacterized protein</fullName>
    </submittedName>
</protein>
<keyword evidence="2" id="KW-1185">Reference proteome</keyword>
<accession>A0AA89C461</accession>
<name>A0AA89C461_PINIB</name>
<gene>
    <name evidence="1" type="ORF">FSP39_020928</name>
</gene>
<organism evidence="1 2">
    <name type="scientific">Pinctada imbricata</name>
    <name type="common">Atlantic pearl-oyster</name>
    <name type="synonym">Pinctada martensii</name>
    <dbReference type="NCBI Taxonomy" id="66713"/>
    <lineage>
        <taxon>Eukaryota</taxon>
        <taxon>Metazoa</taxon>
        <taxon>Spiralia</taxon>
        <taxon>Lophotrochozoa</taxon>
        <taxon>Mollusca</taxon>
        <taxon>Bivalvia</taxon>
        <taxon>Autobranchia</taxon>
        <taxon>Pteriomorphia</taxon>
        <taxon>Pterioida</taxon>
        <taxon>Pterioidea</taxon>
        <taxon>Pteriidae</taxon>
        <taxon>Pinctada</taxon>
    </lineage>
</organism>
<comment type="caution">
    <text evidence="1">The sequence shown here is derived from an EMBL/GenBank/DDBJ whole genome shotgun (WGS) entry which is preliminary data.</text>
</comment>
<proteinExistence type="predicted"/>
<dbReference type="AlphaFoldDB" id="A0AA89C461"/>
<dbReference type="EMBL" id="VSWD01000007">
    <property type="protein sequence ID" value="KAK3098581.1"/>
    <property type="molecule type" value="Genomic_DNA"/>
</dbReference>